<dbReference type="PANTHER" id="PTHR23514:SF3">
    <property type="entry name" value="BYPASS OF STOP CODON PROTEIN 6"/>
    <property type="match status" value="1"/>
</dbReference>
<feature type="transmembrane region" description="Helical" evidence="7">
    <location>
        <begin position="278"/>
        <end position="295"/>
    </location>
</feature>
<feature type="transmembrane region" description="Helical" evidence="7">
    <location>
        <begin position="335"/>
        <end position="358"/>
    </location>
</feature>
<feature type="transmembrane region" description="Helical" evidence="7">
    <location>
        <begin position="142"/>
        <end position="161"/>
    </location>
</feature>
<dbReference type="PANTHER" id="PTHR23514">
    <property type="entry name" value="BYPASS OF STOP CODON PROTEIN 6"/>
    <property type="match status" value="1"/>
</dbReference>
<feature type="transmembrane region" description="Helical" evidence="7">
    <location>
        <begin position="73"/>
        <end position="94"/>
    </location>
</feature>
<feature type="transmembrane region" description="Helical" evidence="7">
    <location>
        <begin position="249"/>
        <end position="266"/>
    </location>
</feature>
<comment type="caution">
    <text evidence="8">The sequence shown here is derived from an EMBL/GenBank/DDBJ whole genome shotgun (WGS) entry which is preliminary data.</text>
</comment>
<feature type="transmembrane region" description="Helical" evidence="7">
    <location>
        <begin position="364"/>
        <end position="385"/>
    </location>
</feature>
<evidence type="ECO:0000256" key="1">
    <source>
        <dbReference type="ARBA" id="ARBA00004651"/>
    </source>
</evidence>
<dbReference type="GO" id="GO:0022857">
    <property type="term" value="F:transmembrane transporter activity"/>
    <property type="evidence" value="ECO:0007669"/>
    <property type="project" value="InterPro"/>
</dbReference>
<organism evidence="8 9">
    <name type="scientific">Candidatus Eisenbergiella merdavium</name>
    <dbReference type="NCBI Taxonomy" id="2838551"/>
    <lineage>
        <taxon>Bacteria</taxon>
        <taxon>Bacillati</taxon>
        <taxon>Bacillota</taxon>
        <taxon>Clostridia</taxon>
        <taxon>Lachnospirales</taxon>
        <taxon>Lachnospiraceae</taxon>
        <taxon>Eisenbergiella</taxon>
    </lineage>
</organism>
<dbReference type="EMBL" id="DWWS01000065">
    <property type="protein sequence ID" value="HJC25451.1"/>
    <property type="molecule type" value="Genomic_DNA"/>
</dbReference>
<dbReference type="Pfam" id="PF07690">
    <property type="entry name" value="MFS_1"/>
    <property type="match status" value="1"/>
</dbReference>
<feature type="transmembrane region" description="Helical" evidence="7">
    <location>
        <begin position="301"/>
        <end position="323"/>
    </location>
</feature>
<feature type="transmembrane region" description="Helical" evidence="7">
    <location>
        <begin position="100"/>
        <end position="121"/>
    </location>
</feature>
<feature type="transmembrane region" description="Helical" evidence="7">
    <location>
        <begin position="209"/>
        <end position="229"/>
    </location>
</feature>
<keyword evidence="4 7" id="KW-0812">Transmembrane</keyword>
<evidence type="ECO:0000256" key="7">
    <source>
        <dbReference type="SAM" id="Phobius"/>
    </source>
</evidence>
<keyword evidence="3" id="KW-0813">Transport</keyword>
<evidence type="ECO:0000256" key="4">
    <source>
        <dbReference type="ARBA" id="ARBA00022692"/>
    </source>
</evidence>
<feature type="transmembrane region" description="Helical" evidence="7">
    <location>
        <begin position="12"/>
        <end position="38"/>
    </location>
</feature>
<feature type="transmembrane region" description="Helical" evidence="7">
    <location>
        <begin position="167"/>
        <end position="188"/>
    </location>
</feature>
<evidence type="ECO:0000313" key="8">
    <source>
        <dbReference type="EMBL" id="HJC25451.1"/>
    </source>
</evidence>
<dbReference type="GO" id="GO:0005886">
    <property type="term" value="C:plasma membrane"/>
    <property type="evidence" value="ECO:0007669"/>
    <property type="project" value="UniProtKB-SubCell"/>
</dbReference>
<evidence type="ECO:0000256" key="3">
    <source>
        <dbReference type="ARBA" id="ARBA00022448"/>
    </source>
</evidence>
<protein>
    <submittedName>
        <fullName evidence="8">MFS transporter</fullName>
    </submittedName>
</protein>
<dbReference type="InterPro" id="IPR011701">
    <property type="entry name" value="MFS"/>
</dbReference>
<comment type="similarity">
    <text evidence="2">Belongs to the major facilitator superfamily.</text>
</comment>
<dbReference type="AlphaFoldDB" id="A0A9D2NH86"/>
<evidence type="ECO:0000256" key="6">
    <source>
        <dbReference type="ARBA" id="ARBA00023136"/>
    </source>
</evidence>
<reference evidence="8" key="1">
    <citation type="journal article" date="2021" name="PeerJ">
        <title>Extensive microbial diversity within the chicken gut microbiome revealed by metagenomics and culture.</title>
        <authorList>
            <person name="Gilroy R."/>
            <person name="Ravi A."/>
            <person name="Getino M."/>
            <person name="Pursley I."/>
            <person name="Horton D.L."/>
            <person name="Alikhan N.F."/>
            <person name="Baker D."/>
            <person name="Gharbi K."/>
            <person name="Hall N."/>
            <person name="Watson M."/>
            <person name="Adriaenssens E.M."/>
            <person name="Foster-Nyarko E."/>
            <person name="Jarju S."/>
            <person name="Secka A."/>
            <person name="Antonio M."/>
            <person name="Oren A."/>
            <person name="Chaudhuri R.R."/>
            <person name="La Ragione R."/>
            <person name="Hildebrand F."/>
            <person name="Pallen M.J."/>
        </authorList>
    </citation>
    <scope>NUCLEOTIDE SEQUENCE</scope>
    <source>
        <strain evidence="8">USAMLcec2-132</strain>
    </source>
</reference>
<dbReference type="Proteomes" id="UP000823891">
    <property type="component" value="Unassembled WGS sequence"/>
</dbReference>
<sequence length="404" mass="42777">MKNSYQHTVYACFTGYVVQAIVNNFAPLLFVTLAAQYGISMEQISVIISVNFGVQLAVDLLSPLFIDRIGYRASAVLAHVFSAAGLLLFAFLPGWMGSPFAGLLISVMVYAVGGGLLEVLISPIVEACPTKKKEAAMSLLHSFYCWGHAGVVILSTLFFALAGVENWKLMACIWAVIPVLNLIYFCLVPVPFLEAAGEESRGSGLLKNGLFWLMMLLMLCAGASEQAVSQWASTFAEKGLGVAKTVGDLAGPLTFALLMGAARVLYAKCSERVEITKYMTASGLLCLVTYLLIAFSRVPALGLIGCGLCGFSVGVLWPGTFSLAAKRIRGGTTMFAWFALAGDLGCMSGPSLVGWAAQRAGDDLQTGILLAIVFPVLLLIGLAVAGRTGKKEEKPVKSGSPSLS</sequence>
<evidence type="ECO:0000313" key="9">
    <source>
        <dbReference type="Proteomes" id="UP000823891"/>
    </source>
</evidence>
<feature type="transmembrane region" description="Helical" evidence="7">
    <location>
        <begin position="44"/>
        <end position="66"/>
    </location>
</feature>
<evidence type="ECO:0000256" key="2">
    <source>
        <dbReference type="ARBA" id="ARBA00008335"/>
    </source>
</evidence>
<accession>A0A9D2NH86</accession>
<keyword evidence="5 7" id="KW-1133">Transmembrane helix</keyword>
<dbReference type="SUPFAM" id="SSF103473">
    <property type="entry name" value="MFS general substrate transporter"/>
    <property type="match status" value="1"/>
</dbReference>
<name>A0A9D2NH86_9FIRM</name>
<proteinExistence type="inferred from homology"/>
<dbReference type="InterPro" id="IPR036259">
    <property type="entry name" value="MFS_trans_sf"/>
</dbReference>
<comment type="subcellular location">
    <subcellularLocation>
        <location evidence="1">Cell membrane</location>
        <topology evidence="1">Multi-pass membrane protein</topology>
    </subcellularLocation>
</comment>
<dbReference type="InterPro" id="IPR051788">
    <property type="entry name" value="MFS_Transporter"/>
</dbReference>
<dbReference type="Gene3D" id="1.20.1250.20">
    <property type="entry name" value="MFS general substrate transporter like domains"/>
    <property type="match status" value="2"/>
</dbReference>
<gene>
    <name evidence="8" type="ORF">H9761_17425</name>
</gene>
<reference evidence="8" key="2">
    <citation type="submission" date="2021-04" db="EMBL/GenBank/DDBJ databases">
        <authorList>
            <person name="Gilroy R."/>
        </authorList>
    </citation>
    <scope>NUCLEOTIDE SEQUENCE</scope>
    <source>
        <strain evidence="8">USAMLcec2-132</strain>
    </source>
</reference>
<evidence type="ECO:0000256" key="5">
    <source>
        <dbReference type="ARBA" id="ARBA00022989"/>
    </source>
</evidence>
<keyword evidence="6 7" id="KW-0472">Membrane</keyword>